<name>A0A9D1HLP9_9FIRM</name>
<dbReference type="InterPro" id="IPR051309">
    <property type="entry name" value="ABCF_ATPase"/>
</dbReference>
<dbReference type="InterPro" id="IPR003439">
    <property type="entry name" value="ABC_transporter-like_ATP-bd"/>
</dbReference>
<keyword evidence="3 6" id="KW-0067">ATP-binding</keyword>
<dbReference type="Gene3D" id="3.40.50.300">
    <property type="entry name" value="P-loop containing nucleotide triphosphate hydrolases"/>
    <property type="match status" value="2"/>
</dbReference>
<dbReference type="Pfam" id="PF12848">
    <property type="entry name" value="ABC_tran_Xtn"/>
    <property type="match status" value="1"/>
</dbReference>
<evidence type="ECO:0000256" key="1">
    <source>
        <dbReference type="ARBA" id="ARBA00022737"/>
    </source>
</evidence>
<dbReference type="Pfam" id="PF16326">
    <property type="entry name" value="ABC_tran_CTD"/>
    <property type="match status" value="1"/>
</dbReference>
<dbReference type="InterPro" id="IPR032524">
    <property type="entry name" value="ABC_tran_C"/>
</dbReference>
<sequence>MEKPVLVDCTCSLAPKAKCGLVGVNGAGKTSLFRLLTGEIAPSSGEIITPKGLKIGIMEQELKNHRHTLQGELFSLFQPLHELEQQLEYINRRLQNASLTEQQALIEQQFRLNEEYINSGGLTYQSRVRSTLLGLGFNTADFDRPLSELSGGQRSKLALAKLLLSDADLLLLDEPTNHLDIASLEWLEDFLRSLNTAFIVISHDRFFLDRVTEQTLHLQNHHLKLYKGNFSAFKQKYAQAREAQIRANANLNREISRVENIIKQQKQWNREKTLITAHSKEKQVQRLQAQLSEVERQPQELTFHFSAAPAPGNDLLELDGITQQFGQKTLFEKLNFRLYKGEKVCLLGQNGVGKTTIFRLIMQQFAPTAGTVTLGAGLKIGYFDQVQKLEDTQETLLEYLRNAYPKMTETELRSSLAAFLFYAEDIEKPCAVLSGGEKARLGLLKILLSQPNLLLLDEPTNHLDIAGREALETALTHFDGAILAISHDRYFINALAEKIVVLHDGKLTEYPGNYAYYLEKRTELAAQQEISAGAPSKSASDNKLAYQAQKEQAAKKRRLQSRLQKLEEAISAHEAAIAALEQQLDDPKIASDYQQTAKLSQELDAKRAALDSDMNNWEETALLLEKD</sequence>
<dbReference type="InterPro" id="IPR017871">
    <property type="entry name" value="ABC_transporter-like_CS"/>
</dbReference>
<feature type="coiled-coil region" evidence="4">
    <location>
        <begin position="549"/>
        <end position="620"/>
    </location>
</feature>
<keyword evidence="4" id="KW-0175">Coiled coil</keyword>
<evidence type="ECO:0000256" key="4">
    <source>
        <dbReference type="SAM" id="Coils"/>
    </source>
</evidence>
<protein>
    <submittedName>
        <fullName evidence="6">ABC-F family ATP-binding cassette domain-containing protein</fullName>
    </submittedName>
</protein>
<reference evidence="6" key="2">
    <citation type="journal article" date="2021" name="PeerJ">
        <title>Extensive microbial diversity within the chicken gut microbiome revealed by metagenomics and culture.</title>
        <authorList>
            <person name="Gilroy R."/>
            <person name="Ravi A."/>
            <person name="Getino M."/>
            <person name="Pursley I."/>
            <person name="Horton D.L."/>
            <person name="Alikhan N.F."/>
            <person name="Baker D."/>
            <person name="Gharbi K."/>
            <person name="Hall N."/>
            <person name="Watson M."/>
            <person name="Adriaenssens E.M."/>
            <person name="Foster-Nyarko E."/>
            <person name="Jarju S."/>
            <person name="Secka A."/>
            <person name="Antonio M."/>
            <person name="Oren A."/>
            <person name="Chaudhuri R.R."/>
            <person name="La Ragione R."/>
            <person name="Hildebrand F."/>
            <person name="Pallen M.J."/>
        </authorList>
    </citation>
    <scope>NUCLEOTIDE SEQUENCE</scope>
    <source>
        <strain evidence="6">2830</strain>
    </source>
</reference>
<dbReference type="SMART" id="SM00382">
    <property type="entry name" value="AAA"/>
    <property type="match status" value="2"/>
</dbReference>
<dbReference type="InterPro" id="IPR032781">
    <property type="entry name" value="ABC_tran_Xtn"/>
</dbReference>
<evidence type="ECO:0000256" key="3">
    <source>
        <dbReference type="ARBA" id="ARBA00022840"/>
    </source>
</evidence>
<dbReference type="GO" id="GO:0016887">
    <property type="term" value="F:ATP hydrolysis activity"/>
    <property type="evidence" value="ECO:0007669"/>
    <property type="project" value="InterPro"/>
</dbReference>
<evidence type="ECO:0000313" key="6">
    <source>
        <dbReference type="EMBL" id="HIU11030.1"/>
    </source>
</evidence>
<dbReference type="Gene3D" id="1.10.287.380">
    <property type="entry name" value="Valyl-tRNA synthetase, C-terminal domain"/>
    <property type="match status" value="1"/>
</dbReference>
<dbReference type="FunFam" id="3.40.50.300:FF:000309">
    <property type="entry name" value="ABC transporter ATP-binding protein"/>
    <property type="match status" value="1"/>
</dbReference>
<dbReference type="EMBL" id="DVMH01000037">
    <property type="protein sequence ID" value="HIU11030.1"/>
    <property type="molecule type" value="Genomic_DNA"/>
</dbReference>
<dbReference type="FunFam" id="3.40.50.300:FF:000011">
    <property type="entry name" value="Putative ABC transporter ATP-binding component"/>
    <property type="match status" value="1"/>
</dbReference>
<feature type="domain" description="ABC transporter" evidence="5">
    <location>
        <begin position="316"/>
        <end position="529"/>
    </location>
</feature>
<dbReference type="Pfam" id="PF00005">
    <property type="entry name" value="ABC_tran"/>
    <property type="match status" value="2"/>
</dbReference>
<dbReference type="AlphaFoldDB" id="A0A9D1HLP9"/>
<dbReference type="InterPro" id="IPR027417">
    <property type="entry name" value="P-loop_NTPase"/>
</dbReference>
<accession>A0A9D1HLP9</accession>
<keyword evidence="1" id="KW-0677">Repeat</keyword>
<feature type="domain" description="ABC transporter" evidence="5">
    <location>
        <begin position="1"/>
        <end position="245"/>
    </location>
</feature>
<evidence type="ECO:0000259" key="5">
    <source>
        <dbReference type="PROSITE" id="PS50893"/>
    </source>
</evidence>
<dbReference type="InterPro" id="IPR003593">
    <property type="entry name" value="AAA+_ATPase"/>
</dbReference>
<evidence type="ECO:0000256" key="2">
    <source>
        <dbReference type="ARBA" id="ARBA00022741"/>
    </source>
</evidence>
<dbReference type="SUPFAM" id="SSF52540">
    <property type="entry name" value="P-loop containing nucleoside triphosphate hydrolases"/>
    <property type="match status" value="2"/>
</dbReference>
<dbReference type="PROSITE" id="PS50893">
    <property type="entry name" value="ABC_TRANSPORTER_2"/>
    <property type="match status" value="2"/>
</dbReference>
<dbReference type="InterPro" id="IPR037118">
    <property type="entry name" value="Val-tRNA_synth_C_sf"/>
</dbReference>
<dbReference type="PROSITE" id="PS00211">
    <property type="entry name" value="ABC_TRANSPORTER_1"/>
    <property type="match status" value="2"/>
</dbReference>
<dbReference type="PANTHER" id="PTHR42855:SF2">
    <property type="entry name" value="DRUG RESISTANCE ABC TRANSPORTER,ATP-BINDING PROTEIN"/>
    <property type="match status" value="1"/>
</dbReference>
<organism evidence="6 7">
    <name type="scientific">Candidatus Avidehalobacter gallistercoris</name>
    <dbReference type="NCBI Taxonomy" id="2840694"/>
    <lineage>
        <taxon>Bacteria</taxon>
        <taxon>Bacillati</taxon>
        <taxon>Bacillota</taxon>
        <taxon>Clostridia</taxon>
        <taxon>Eubacteriales</taxon>
        <taxon>Peptococcaceae</taxon>
        <taxon>Peptococcaceae incertae sedis</taxon>
        <taxon>Candidatus Avidehalobacter</taxon>
    </lineage>
</organism>
<dbReference type="Proteomes" id="UP000824124">
    <property type="component" value="Unassembled WGS sequence"/>
</dbReference>
<dbReference type="GO" id="GO:0005524">
    <property type="term" value="F:ATP binding"/>
    <property type="evidence" value="ECO:0007669"/>
    <property type="project" value="UniProtKB-KW"/>
</dbReference>
<reference evidence="6" key="1">
    <citation type="submission" date="2020-10" db="EMBL/GenBank/DDBJ databases">
        <authorList>
            <person name="Gilroy R."/>
        </authorList>
    </citation>
    <scope>NUCLEOTIDE SEQUENCE</scope>
    <source>
        <strain evidence="6">2830</strain>
    </source>
</reference>
<keyword evidence="2" id="KW-0547">Nucleotide-binding</keyword>
<dbReference type="PANTHER" id="PTHR42855">
    <property type="entry name" value="ABC TRANSPORTER ATP-BINDING SUBUNIT"/>
    <property type="match status" value="1"/>
</dbReference>
<gene>
    <name evidence="6" type="ORF">IAB00_07350</name>
</gene>
<dbReference type="GO" id="GO:0003677">
    <property type="term" value="F:DNA binding"/>
    <property type="evidence" value="ECO:0007669"/>
    <property type="project" value="InterPro"/>
</dbReference>
<dbReference type="CDD" id="cd03221">
    <property type="entry name" value="ABCF_EF-3"/>
    <property type="match status" value="1"/>
</dbReference>
<feature type="coiled-coil region" evidence="4">
    <location>
        <begin position="234"/>
        <end position="297"/>
    </location>
</feature>
<evidence type="ECO:0000313" key="7">
    <source>
        <dbReference type="Proteomes" id="UP000824124"/>
    </source>
</evidence>
<proteinExistence type="predicted"/>
<comment type="caution">
    <text evidence="6">The sequence shown here is derived from an EMBL/GenBank/DDBJ whole genome shotgun (WGS) entry which is preliminary data.</text>
</comment>